<keyword evidence="3" id="KW-1185">Reference proteome</keyword>
<evidence type="ECO:0000313" key="2">
    <source>
        <dbReference type="EnsemblMetazoa" id="MESCA008516-PA"/>
    </source>
</evidence>
<sequence>MSNESRLQKKRTTHKKPQPLQLAFWIHLISSVFIVSLGFIDILPSSGMHMKSFQQFWKDSGSTFLCHGGISQYGIKNFTRNERINGEENVEILLPNLNIQNNEHYHRNKRILHLHNSSGGSAGSLGTHGSHSSENRHHLKNIIHGKLIEHEHIWVKLTPEQ</sequence>
<evidence type="ECO:0000313" key="3">
    <source>
        <dbReference type="Proteomes" id="UP000015102"/>
    </source>
</evidence>
<reference evidence="3" key="1">
    <citation type="submission" date="2013-02" db="EMBL/GenBank/DDBJ databases">
        <authorList>
            <person name="Hughes D."/>
        </authorList>
    </citation>
    <scope>NUCLEOTIDE SEQUENCE</scope>
    <source>
        <strain>Durham</strain>
        <strain evidence="3">NC isolate 2 -- Noor lab</strain>
    </source>
</reference>
<feature type="transmembrane region" description="Helical" evidence="1">
    <location>
        <begin position="20"/>
        <end position="43"/>
    </location>
</feature>
<reference evidence="2" key="2">
    <citation type="submission" date="2015-06" db="UniProtKB">
        <authorList>
            <consortium name="EnsemblMetazoa"/>
        </authorList>
    </citation>
    <scope>IDENTIFICATION</scope>
</reference>
<dbReference type="EnsemblMetazoa" id="MESCA008516-RA">
    <property type="protein sequence ID" value="MESCA008516-PA"/>
    <property type="gene ID" value="MESCA008516"/>
</dbReference>
<protein>
    <submittedName>
        <fullName evidence="2">Uncharacterized protein</fullName>
    </submittedName>
</protein>
<name>T1GXG5_MEGSC</name>
<organism evidence="2 3">
    <name type="scientific">Megaselia scalaris</name>
    <name type="common">Humpbacked fly</name>
    <name type="synonym">Phora scalaris</name>
    <dbReference type="NCBI Taxonomy" id="36166"/>
    <lineage>
        <taxon>Eukaryota</taxon>
        <taxon>Metazoa</taxon>
        <taxon>Ecdysozoa</taxon>
        <taxon>Arthropoda</taxon>
        <taxon>Hexapoda</taxon>
        <taxon>Insecta</taxon>
        <taxon>Pterygota</taxon>
        <taxon>Neoptera</taxon>
        <taxon>Endopterygota</taxon>
        <taxon>Diptera</taxon>
        <taxon>Brachycera</taxon>
        <taxon>Muscomorpha</taxon>
        <taxon>Platypezoidea</taxon>
        <taxon>Phoridae</taxon>
        <taxon>Megaseliini</taxon>
        <taxon>Megaselia</taxon>
    </lineage>
</organism>
<proteinExistence type="predicted"/>
<keyword evidence="1" id="KW-0812">Transmembrane</keyword>
<accession>T1GXG5</accession>
<dbReference type="Proteomes" id="UP000015102">
    <property type="component" value="Unassembled WGS sequence"/>
</dbReference>
<dbReference type="AlphaFoldDB" id="T1GXG5"/>
<dbReference type="HOGENOM" id="CLU_1647948_0_0_1"/>
<keyword evidence="1" id="KW-0472">Membrane</keyword>
<keyword evidence="1" id="KW-1133">Transmembrane helix</keyword>
<evidence type="ECO:0000256" key="1">
    <source>
        <dbReference type="SAM" id="Phobius"/>
    </source>
</evidence>
<dbReference type="EMBL" id="CAQQ02181458">
    <property type="status" value="NOT_ANNOTATED_CDS"/>
    <property type="molecule type" value="Genomic_DNA"/>
</dbReference>